<organism evidence="1 2">
    <name type="scientific">Armillaria solidipes</name>
    <dbReference type="NCBI Taxonomy" id="1076256"/>
    <lineage>
        <taxon>Eukaryota</taxon>
        <taxon>Fungi</taxon>
        <taxon>Dikarya</taxon>
        <taxon>Basidiomycota</taxon>
        <taxon>Agaricomycotina</taxon>
        <taxon>Agaricomycetes</taxon>
        <taxon>Agaricomycetidae</taxon>
        <taxon>Agaricales</taxon>
        <taxon>Marasmiineae</taxon>
        <taxon>Physalacriaceae</taxon>
        <taxon>Armillaria</taxon>
    </lineage>
</organism>
<gene>
    <name evidence="1" type="ORF">ARMSODRAFT_900576</name>
</gene>
<dbReference type="AlphaFoldDB" id="A0A2H3AHB2"/>
<dbReference type="EMBL" id="KZ293552">
    <property type="protein sequence ID" value="PBK58325.1"/>
    <property type="molecule type" value="Genomic_DNA"/>
</dbReference>
<dbReference type="STRING" id="1076256.A0A2H3AHB2"/>
<reference evidence="2" key="1">
    <citation type="journal article" date="2017" name="Nat. Ecol. Evol.">
        <title>Genome expansion and lineage-specific genetic innovations in the forest pathogenic fungi Armillaria.</title>
        <authorList>
            <person name="Sipos G."/>
            <person name="Prasanna A.N."/>
            <person name="Walter M.C."/>
            <person name="O'Connor E."/>
            <person name="Balint B."/>
            <person name="Krizsan K."/>
            <person name="Kiss B."/>
            <person name="Hess J."/>
            <person name="Varga T."/>
            <person name="Slot J."/>
            <person name="Riley R."/>
            <person name="Boka B."/>
            <person name="Rigling D."/>
            <person name="Barry K."/>
            <person name="Lee J."/>
            <person name="Mihaltcheva S."/>
            <person name="LaButti K."/>
            <person name="Lipzen A."/>
            <person name="Waldron R."/>
            <person name="Moloney N.M."/>
            <person name="Sperisen C."/>
            <person name="Kredics L."/>
            <person name="Vagvoelgyi C."/>
            <person name="Patrignani A."/>
            <person name="Fitzpatrick D."/>
            <person name="Nagy I."/>
            <person name="Doyle S."/>
            <person name="Anderson J.B."/>
            <person name="Grigoriev I.V."/>
            <person name="Gueldener U."/>
            <person name="Muensterkoetter M."/>
            <person name="Nagy L.G."/>
        </authorList>
    </citation>
    <scope>NUCLEOTIDE SEQUENCE [LARGE SCALE GENOMIC DNA]</scope>
    <source>
        <strain evidence="2">28-4</strain>
    </source>
</reference>
<evidence type="ECO:0000313" key="1">
    <source>
        <dbReference type="EMBL" id="PBK58325.1"/>
    </source>
</evidence>
<proteinExistence type="predicted"/>
<protein>
    <submittedName>
        <fullName evidence="1">Uncharacterized protein</fullName>
    </submittedName>
</protein>
<accession>A0A2H3AHB2</accession>
<dbReference type="Proteomes" id="UP000218334">
    <property type="component" value="Unassembled WGS sequence"/>
</dbReference>
<feature type="non-terminal residue" evidence="1">
    <location>
        <position position="1"/>
    </location>
</feature>
<sequence>YNLWAPRLHHLYEEHPYGELRHLQSNFPLSVFLCAAFNFRGSVWTFKHCDILNFPYGWCSITVLGRFDHHRGWGEHIASWELKLFIQFSHAATICIPSATITHCSIPTSFTQFFAGGILRWVDSGFRMEKEMAQVDEILKPALMA</sequence>
<name>A0A2H3AHB2_9AGAR</name>
<keyword evidence="2" id="KW-1185">Reference proteome</keyword>
<evidence type="ECO:0000313" key="2">
    <source>
        <dbReference type="Proteomes" id="UP000218334"/>
    </source>
</evidence>